<dbReference type="Gene3D" id="1.20.80.30">
    <property type="match status" value="1"/>
</dbReference>
<feature type="domain" description="PEP-utilising enzyme mobile" evidence="1">
    <location>
        <begin position="1318"/>
        <end position="1397"/>
    </location>
</feature>
<dbReference type="Proteomes" id="UP000316238">
    <property type="component" value="Unassembled WGS sequence"/>
</dbReference>
<name>A0A521FZX2_9BACT</name>
<proteinExistence type="predicted"/>
<dbReference type="PANTHER" id="PTHR22931:SF9">
    <property type="entry name" value="PYRUVATE, PHOSPHATE DIKINASE 1, CHLOROPLASTIC"/>
    <property type="match status" value="1"/>
</dbReference>
<organism evidence="3 4">
    <name type="scientific">Candidatus Electronema aureum</name>
    <dbReference type="NCBI Taxonomy" id="2005002"/>
    <lineage>
        <taxon>Bacteria</taxon>
        <taxon>Pseudomonadati</taxon>
        <taxon>Thermodesulfobacteriota</taxon>
        <taxon>Desulfobulbia</taxon>
        <taxon>Desulfobulbales</taxon>
        <taxon>Desulfobulbaceae</taxon>
        <taxon>Candidatus Electronema</taxon>
    </lineage>
</organism>
<feature type="domain" description="Pyruvate phosphate dikinase AMP/ATP-binding" evidence="2">
    <location>
        <begin position="963"/>
        <end position="1204"/>
    </location>
</feature>
<dbReference type="EC" id="2.7.9.1" evidence="3"/>
<dbReference type="SUPFAM" id="SSF52009">
    <property type="entry name" value="Phosphohistidine domain"/>
    <property type="match status" value="1"/>
</dbReference>
<evidence type="ECO:0000259" key="2">
    <source>
        <dbReference type="Pfam" id="PF01326"/>
    </source>
</evidence>
<dbReference type="InterPro" id="IPR036637">
    <property type="entry name" value="Phosphohistidine_dom_sf"/>
</dbReference>
<gene>
    <name evidence="3" type="ORF">CDV28_13227</name>
</gene>
<dbReference type="InterPro" id="IPR010121">
    <property type="entry name" value="Pyruvate_phosphate_dikinase"/>
</dbReference>
<dbReference type="EMBL" id="NQJD01000032">
    <property type="protein sequence ID" value="TAA74300.1"/>
    <property type="molecule type" value="Genomic_DNA"/>
</dbReference>
<reference evidence="3" key="1">
    <citation type="submission" date="2017-07" db="EMBL/GenBank/DDBJ databases">
        <title>The cable genome - Insights into the physiology and evolution of filamentous bacteria capable of sulfide oxidation via long distance electron transfer.</title>
        <authorList>
            <person name="Thorup C."/>
            <person name="Bjerg J.T."/>
            <person name="Schreiber L."/>
            <person name="Nielsen L.P."/>
            <person name="Kjeldsen K.U."/>
            <person name="Boesen T."/>
            <person name="Boggild A."/>
            <person name="Meysman F."/>
            <person name="Geelhoed J."/>
            <person name="Schramm A."/>
        </authorList>
    </citation>
    <scope>NUCLEOTIDE SEQUENCE [LARGE SCALE GENOMIC DNA]</scope>
    <source>
        <strain evidence="3">GS</strain>
    </source>
</reference>
<evidence type="ECO:0000313" key="3">
    <source>
        <dbReference type="EMBL" id="TAA74300.1"/>
    </source>
</evidence>
<sequence length="1415" mass="162262">MPTQPPPIISKALEANFQQTASTVEISPRWRPLQEVVARYQGLASRLEHLLYEISHPYRNWQLIISELRPFVLKNISHYLSHEQGPDCFALFSSIFLDALKDSRKNSKVVAQTVEALLAYADKLISSLTPQTLPRYGGALNAFFEQLVRLDEMDSGVMMQMVQGHHPLKKMAEQLTNLGRKAGEQNYSCAAAAKLLRKVLSLNYACWLKEEDPQPWFESQCGTFCGDWQAGPQLAAISHARMREHLAALELINIEEDPYQALSEMLELPAHIDVVRLYREIPAKLGEEGGETDPTMIENRKLFFLFRIMDTAGLSLIHEETLREINRSLVQLIRRQSFDEIEQFFTTTFHLLKANVRKYPHTSLQCIQVIGGEVFQRGNSRLVEAFLFETVRFGFQYANVMGVDEDWQPITNPAHLANIRVWLNLIMQEPKWCSTLFSALIINIRLTGTCVKDTDLFQRDITQLLNHPIKPIYNLAKQFTKLMPVFFNEIGAEGELRDVSTELDELHKRHDVLIHFLRKQSHVESSNLIVGFIRAIFVFWLTLDKNGLKPYLPEEILGQVQTSGPFVDELHILARRVRDEMEYSNVDELLTWDEAERKAWLERQTDLSAGERKRFDLLVRMHRLLHHKYSLGMEELRCQLQHAAQNGFPEMEELLMVLENGDTCSCLDALLTHLEQLKQVILSDKKFEPKEEIYYKRHIAVDIPSVYGRYSERKFDALGLAFRLETLANIYLERLNLSINLGFITQATFIRIAQALSFYIRALKIDGITSRRLDTYTSLLDASISMKRFTYTQHLDIVRGLSEGVKDVIYAHYTNVHQNNLSIIIPQIGRENLLTKFRPLWDDEDMPSTIHRLSESFFRDLIATTFGLQHLDNFITRIIQTLEAQRDILDEQTIDLLMTYNPETTISSLHNENLRTHNLIHLGNKGFNLMLLANDGKPVPPAFIITTEIFRCWPAVQRFTKAKEEFMQRLRAAITGIEEQTGRSFGSPDTPLLLSVRSGSAISMPGMMATIHNVGLNEDLLEELVAHHPEQKYFLWDNYRRFLQSWAMGTGMGREEFGSMMNAHKKRYNVRLKREFSPVQMRELALEYRNALRRHGCNAPEDPWLQLIGAVEMVLESWNTHKARQYRHLMDVSDDWGTAVTVQAMVYGNRSQQAGSGVLFTAHPYRKVRRVALWGDYASSDQGEDIVSGLVTSYPISVEQAELDGRSAEQTLERRFPKIYERLLSIARDLVYTKEWNPQEIEFTFEGPEPEDLYILQTRDMITIKKKEHFRVFEETEAQQAALLGKGIGVSGSALSGLAVFTDENIRQLRSEQPNVPLILIRQDTVPEDIREISMSDGLLTARGGQTSHASVVATRLEKTCVVGCRDLQVFEASAHAMINGFRISFGDPVSIDGRSGLFLRGMHPTREEVHILPL</sequence>
<comment type="caution">
    <text evidence="3">The sequence shown here is derived from an EMBL/GenBank/DDBJ whole genome shotgun (WGS) entry which is preliminary data.</text>
</comment>
<evidence type="ECO:0000313" key="4">
    <source>
        <dbReference type="Proteomes" id="UP000316238"/>
    </source>
</evidence>
<dbReference type="InterPro" id="IPR013815">
    <property type="entry name" value="ATP_grasp_subdomain_1"/>
</dbReference>
<dbReference type="GO" id="GO:0050242">
    <property type="term" value="F:pyruvate, phosphate dikinase activity"/>
    <property type="evidence" value="ECO:0007669"/>
    <property type="project" value="UniProtKB-EC"/>
</dbReference>
<dbReference type="Gene3D" id="3.50.30.10">
    <property type="entry name" value="Phosphohistidine domain"/>
    <property type="match status" value="1"/>
</dbReference>
<dbReference type="Pfam" id="PF00391">
    <property type="entry name" value="PEP-utilizers"/>
    <property type="match status" value="1"/>
</dbReference>
<dbReference type="PANTHER" id="PTHR22931">
    <property type="entry name" value="PHOSPHOENOLPYRUVATE DIKINASE-RELATED"/>
    <property type="match status" value="1"/>
</dbReference>
<dbReference type="InterPro" id="IPR002192">
    <property type="entry name" value="PPDK_AMP/ATP-bd"/>
</dbReference>
<accession>A0A521FZX2</accession>
<evidence type="ECO:0000259" key="1">
    <source>
        <dbReference type="Pfam" id="PF00391"/>
    </source>
</evidence>
<keyword evidence="3" id="KW-0670">Pyruvate</keyword>
<dbReference type="Gene3D" id="3.30.470.20">
    <property type="entry name" value="ATP-grasp fold, B domain"/>
    <property type="match status" value="1"/>
</dbReference>
<dbReference type="InterPro" id="IPR008279">
    <property type="entry name" value="PEP-util_enz_mobile_dom"/>
</dbReference>
<dbReference type="Gene3D" id="3.30.1490.20">
    <property type="entry name" value="ATP-grasp fold, A domain"/>
    <property type="match status" value="1"/>
</dbReference>
<dbReference type="SUPFAM" id="SSF56059">
    <property type="entry name" value="Glutathione synthetase ATP-binding domain-like"/>
    <property type="match status" value="1"/>
</dbReference>
<keyword evidence="4" id="KW-1185">Reference proteome</keyword>
<keyword evidence="3" id="KW-0808">Transferase</keyword>
<protein>
    <submittedName>
        <fullName evidence="3">Pyruvate phosphate dikinase</fullName>
        <ecNumber evidence="3">2.7.9.1</ecNumber>
    </submittedName>
</protein>
<dbReference type="GO" id="GO:0016301">
    <property type="term" value="F:kinase activity"/>
    <property type="evidence" value="ECO:0007669"/>
    <property type="project" value="UniProtKB-KW"/>
</dbReference>
<dbReference type="Pfam" id="PF01326">
    <property type="entry name" value="PPDK_N"/>
    <property type="match status" value="1"/>
</dbReference>
<dbReference type="GO" id="GO:0005524">
    <property type="term" value="F:ATP binding"/>
    <property type="evidence" value="ECO:0007669"/>
    <property type="project" value="InterPro"/>
</dbReference>